<dbReference type="EMBL" id="MK697699">
    <property type="protein sequence ID" value="QHR89796.1"/>
    <property type="molecule type" value="Genomic_DNA"/>
</dbReference>
<evidence type="ECO:0000256" key="1">
    <source>
        <dbReference type="SAM" id="MobiDB-lite"/>
    </source>
</evidence>
<proteinExistence type="predicted"/>
<gene>
    <name evidence="2" type="primary">orf03841</name>
    <name evidence="2" type="ORF">Q903MT_gene3818</name>
</gene>
<evidence type="ECO:0000313" key="2">
    <source>
        <dbReference type="EMBL" id="QHR89796.1"/>
    </source>
</evidence>
<reference evidence="2" key="1">
    <citation type="submission" date="2019-03" db="EMBL/GenBank/DDBJ databases">
        <title>Largest Complete Mitochondrial Genome of a Gymnosperm, Sitka Spruce (Picea sitchensis), Indicates Complex Physical Structure.</title>
        <authorList>
            <person name="Jackman S.D."/>
            <person name="Coombe L."/>
            <person name="Warren R."/>
            <person name="Kirk H."/>
            <person name="Trinh E."/>
            <person name="McLeod T."/>
            <person name="Pleasance S."/>
            <person name="Pandoh P."/>
            <person name="Zhao Y."/>
            <person name="Coope R."/>
            <person name="Bousquet J."/>
            <person name="Bohlmann J.C."/>
            <person name="Jones S.J.M."/>
            <person name="Birol I."/>
        </authorList>
    </citation>
    <scope>NUCLEOTIDE SEQUENCE</scope>
    <source>
        <strain evidence="2">Q903</strain>
    </source>
</reference>
<protein>
    <submittedName>
        <fullName evidence="2">Uncharacterized protein</fullName>
    </submittedName>
</protein>
<feature type="region of interest" description="Disordered" evidence="1">
    <location>
        <begin position="1"/>
        <end position="21"/>
    </location>
</feature>
<geneLocation type="mitochondrion" evidence="2"/>
<name>A0A6B9XUX6_PICSI</name>
<dbReference type="AlphaFoldDB" id="A0A6B9XUX6"/>
<organism evidence="2">
    <name type="scientific">Picea sitchensis</name>
    <name type="common">Sitka spruce</name>
    <name type="synonym">Pinus sitchensis</name>
    <dbReference type="NCBI Taxonomy" id="3332"/>
    <lineage>
        <taxon>Eukaryota</taxon>
        <taxon>Viridiplantae</taxon>
        <taxon>Streptophyta</taxon>
        <taxon>Embryophyta</taxon>
        <taxon>Tracheophyta</taxon>
        <taxon>Spermatophyta</taxon>
        <taxon>Pinopsida</taxon>
        <taxon>Pinidae</taxon>
        <taxon>Conifers I</taxon>
        <taxon>Pinales</taxon>
        <taxon>Pinaceae</taxon>
        <taxon>Picea</taxon>
    </lineage>
</organism>
<sequence>MRDIASRGVQGKIKKEERKSSKGYTLRATNVGIEHIGLLITSPEILEQQLTLKNHCTETKALRSTTISLDH</sequence>
<keyword evidence="2" id="KW-0496">Mitochondrion</keyword>
<accession>A0A6B9XUX6</accession>